<accession>A0ABU3TFT8</accession>
<sequence>MTRLLAVLAALLPAAVAAQTPASPPADCPHPFGLQDNMERVYQLQDAAGKPSGTIRQRVVSLGTEQNKKKTLTTNTVLLKHGVYDVKNRLQHQQDYTIRCRQDTTFIDGMVLLDPTALRSFRDRLFAFTPVPIAWPNQPAVGSSLPGGGVTVQVSSTAVSIATVSALAQNRKITGTETVTTPAGTFQCYKVEGEQSSSTVARADLVMRNAVRTVEYYSPEVGIVKAERYDKKGKLAEVQLLTSTGSGSAAEGRSETKQKIKVKKS</sequence>
<dbReference type="InterPro" id="IPR049279">
    <property type="entry name" value="DUF3108-like"/>
</dbReference>
<organism evidence="4 5">
    <name type="scientific">Hymenobacter endophyticus</name>
    <dbReference type="NCBI Taxonomy" id="3076335"/>
    <lineage>
        <taxon>Bacteria</taxon>
        <taxon>Pseudomonadati</taxon>
        <taxon>Bacteroidota</taxon>
        <taxon>Cytophagia</taxon>
        <taxon>Cytophagales</taxon>
        <taxon>Hymenobacteraceae</taxon>
        <taxon>Hymenobacter</taxon>
    </lineage>
</organism>
<dbReference type="EMBL" id="JAWDJT010000003">
    <property type="protein sequence ID" value="MDU0370228.1"/>
    <property type="molecule type" value="Genomic_DNA"/>
</dbReference>
<feature type="region of interest" description="Disordered" evidence="1">
    <location>
        <begin position="244"/>
        <end position="265"/>
    </location>
</feature>
<proteinExistence type="predicted"/>
<dbReference type="Proteomes" id="UP001250698">
    <property type="component" value="Unassembled WGS sequence"/>
</dbReference>
<dbReference type="RefSeq" id="WP_315997709.1">
    <property type="nucleotide sequence ID" value="NZ_JAWDJT010000003.1"/>
</dbReference>
<keyword evidence="2" id="KW-0732">Signal</keyword>
<gene>
    <name evidence="4" type="ORF">ROI90_07475</name>
</gene>
<evidence type="ECO:0000313" key="5">
    <source>
        <dbReference type="Proteomes" id="UP001250698"/>
    </source>
</evidence>
<protein>
    <recommendedName>
        <fullName evidence="3">DUF3108 domain-containing protein</fullName>
    </recommendedName>
</protein>
<feature type="signal peptide" evidence="2">
    <location>
        <begin position="1"/>
        <end position="18"/>
    </location>
</feature>
<keyword evidence="5" id="KW-1185">Reference proteome</keyword>
<feature type="chain" id="PRO_5045332102" description="DUF3108 domain-containing protein" evidence="2">
    <location>
        <begin position="19"/>
        <end position="265"/>
    </location>
</feature>
<evidence type="ECO:0000259" key="3">
    <source>
        <dbReference type="Pfam" id="PF21347"/>
    </source>
</evidence>
<reference evidence="4 5" key="1">
    <citation type="submission" date="2023-10" db="EMBL/GenBank/DDBJ databases">
        <title>Hymenobacter endophyticus sp. nov., an isolate from the leaf tissues of wheat.</title>
        <authorList>
            <person name="Dai Y."/>
        </authorList>
    </citation>
    <scope>NUCLEOTIDE SEQUENCE [LARGE SCALE GENOMIC DNA]</scope>
    <source>
        <strain evidence="4 5">ZK17L-C2</strain>
    </source>
</reference>
<feature type="domain" description="DUF3108" evidence="3">
    <location>
        <begin position="42"/>
        <end position="240"/>
    </location>
</feature>
<comment type="caution">
    <text evidence="4">The sequence shown here is derived from an EMBL/GenBank/DDBJ whole genome shotgun (WGS) entry which is preliminary data.</text>
</comment>
<dbReference type="Gene3D" id="2.40.360.20">
    <property type="match status" value="1"/>
</dbReference>
<evidence type="ECO:0000313" key="4">
    <source>
        <dbReference type="EMBL" id="MDU0370228.1"/>
    </source>
</evidence>
<name>A0ABU3TFT8_9BACT</name>
<evidence type="ECO:0000256" key="2">
    <source>
        <dbReference type="SAM" id="SignalP"/>
    </source>
</evidence>
<dbReference type="Pfam" id="PF21347">
    <property type="entry name" value="DUF3108_like"/>
    <property type="match status" value="1"/>
</dbReference>
<evidence type="ECO:0000256" key="1">
    <source>
        <dbReference type="SAM" id="MobiDB-lite"/>
    </source>
</evidence>